<keyword evidence="3" id="KW-0210">Decarboxylase</keyword>
<dbReference type="GO" id="GO:0016831">
    <property type="term" value="F:carboxy-lyase activity"/>
    <property type="evidence" value="ECO:0007669"/>
    <property type="project" value="UniProtKB-KW"/>
</dbReference>
<accession>A0ABD3PFI2</accession>
<organism evidence="8 9">
    <name type="scientific">Cyclotella cryptica</name>
    <dbReference type="NCBI Taxonomy" id="29204"/>
    <lineage>
        <taxon>Eukaryota</taxon>
        <taxon>Sar</taxon>
        <taxon>Stramenopiles</taxon>
        <taxon>Ochrophyta</taxon>
        <taxon>Bacillariophyta</taxon>
        <taxon>Coscinodiscophyceae</taxon>
        <taxon>Thalassiosirophycidae</taxon>
        <taxon>Stephanodiscales</taxon>
        <taxon>Stephanodiscaceae</taxon>
        <taxon>Cyclotella</taxon>
    </lineage>
</organism>
<dbReference type="Gene3D" id="3.90.1150.170">
    <property type="match status" value="1"/>
</dbReference>
<protein>
    <recommendedName>
        <fullName evidence="10">Glutamate decarboxylase</fullName>
    </recommendedName>
</protein>
<dbReference type="EMBL" id="JABMIG020000187">
    <property type="protein sequence ID" value="KAL3786823.1"/>
    <property type="molecule type" value="Genomic_DNA"/>
</dbReference>
<evidence type="ECO:0000313" key="9">
    <source>
        <dbReference type="Proteomes" id="UP001516023"/>
    </source>
</evidence>
<evidence type="ECO:0000256" key="4">
    <source>
        <dbReference type="ARBA" id="ARBA00022898"/>
    </source>
</evidence>
<dbReference type="Gene3D" id="3.40.640.10">
    <property type="entry name" value="Type I PLP-dependent aspartate aminotransferase-like (Major domain)"/>
    <property type="match status" value="1"/>
</dbReference>
<evidence type="ECO:0008006" key="10">
    <source>
        <dbReference type="Google" id="ProtNLM"/>
    </source>
</evidence>
<evidence type="ECO:0000256" key="1">
    <source>
        <dbReference type="ARBA" id="ARBA00001933"/>
    </source>
</evidence>
<keyword evidence="5" id="KW-0456">Lyase</keyword>
<evidence type="ECO:0000256" key="2">
    <source>
        <dbReference type="ARBA" id="ARBA00009533"/>
    </source>
</evidence>
<name>A0ABD3PFI2_9STRA</name>
<proteinExistence type="inferred from homology"/>
<dbReference type="Proteomes" id="UP001516023">
    <property type="component" value="Unassembled WGS sequence"/>
</dbReference>
<feature type="transmembrane region" description="Helical" evidence="7">
    <location>
        <begin position="29"/>
        <end position="49"/>
    </location>
</feature>
<dbReference type="InterPro" id="IPR015422">
    <property type="entry name" value="PyrdxlP-dep_Trfase_small"/>
</dbReference>
<evidence type="ECO:0000256" key="7">
    <source>
        <dbReference type="SAM" id="Phobius"/>
    </source>
</evidence>
<evidence type="ECO:0000256" key="6">
    <source>
        <dbReference type="PIRSR" id="PIRSR602129-50"/>
    </source>
</evidence>
<dbReference type="PANTHER" id="PTHR45677:SF8">
    <property type="entry name" value="CYSTEINE SULFINIC ACID DECARBOXYLASE"/>
    <property type="match status" value="1"/>
</dbReference>
<keyword evidence="4 6" id="KW-0663">Pyridoxal phosphate</keyword>
<comment type="similarity">
    <text evidence="2">Belongs to the group II decarboxylase family.</text>
</comment>
<sequence>MESLALFSSRVAACEDIHIGAEGGISLSFPVFFVLICFVFLIGGIVGFCTGSRWQQQRNPYSGSYLQGARDFDRGKIGSDESTEGICDGEGGLLTRRCLISSSASNSNGHESIMIDNSNKKHLTPPAQDGPTHVLLGSLRLLSSLWNHKNGVSSTSKVVNYLSPQQMNDLLFSGSNSLSLDDHDCIFEVLMDSKDRLKNPSPRSSAVDVSAFAKSELLSTVGDDCNGNHNNKIKHNNNNTVVDTTNANKNPSSFLELLSLLQKYSVNTSHPYFFNQLFGSLDPIALAAEIVALSVNTSVYTYETAPVFTLLEREVMRMVGRLVFCTKEALEDGSHDEFEGEGLMIPGGSLANLTAMHAARHRWKVRNGFVKTNTEATVVIREAWMENENREEEKKFDDASMHGQQQDYNLLSEFDSNPLTNDASEEPALVAFVSSEAHYSFSKSARVLGIRDVDLIVIPTHADGSMDVSQLAKRIEELELELSHYDGCEATHRKQRRRRVPFFVACTAGSTVRGSFDDIASIVQVCCDYESRGNSSNPATYQRTIWVHVDGAWGGSAIFSSRPSLRSVTQMDAIRHADSFTFNPHKMLGAPQQTTAFIVRHRNALRNANAAGARYLFDPRKNGAEYDLGDLSYTCGRRTDAVKLWAMWKYYGREGLGARVDQKVDELQLFVRELRKRPSFALACKPWPFNVNFFYFPPRIRQILEARGIRTFCASEDEEETLDGNHFVQIPDDIAEDLANVSVNLKLRLHEAGEMIIPYQPLNNQKADCFRLVIAGKKKFDLNDICHVLDTMEKYGSDL</sequence>
<feature type="modified residue" description="N6-(pyridoxal phosphate)lysine" evidence="6">
    <location>
        <position position="586"/>
    </location>
</feature>
<dbReference type="Gene3D" id="3.90.1150.10">
    <property type="entry name" value="Aspartate Aminotransferase, domain 1"/>
    <property type="match status" value="1"/>
</dbReference>
<gene>
    <name evidence="8" type="ORF">HJC23_008097</name>
</gene>
<keyword evidence="7" id="KW-0812">Transmembrane</keyword>
<dbReference type="InterPro" id="IPR015421">
    <property type="entry name" value="PyrdxlP-dep_Trfase_major"/>
</dbReference>
<dbReference type="InterPro" id="IPR002129">
    <property type="entry name" value="PyrdxlP-dep_de-COase"/>
</dbReference>
<comment type="caution">
    <text evidence="8">The sequence shown here is derived from an EMBL/GenBank/DDBJ whole genome shotgun (WGS) entry which is preliminary data.</text>
</comment>
<evidence type="ECO:0000256" key="5">
    <source>
        <dbReference type="ARBA" id="ARBA00023239"/>
    </source>
</evidence>
<keyword evidence="7" id="KW-0472">Membrane</keyword>
<evidence type="ECO:0000313" key="8">
    <source>
        <dbReference type="EMBL" id="KAL3786823.1"/>
    </source>
</evidence>
<dbReference type="AlphaFoldDB" id="A0ABD3PFI2"/>
<keyword evidence="7" id="KW-1133">Transmembrane helix</keyword>
<dbReference type="Pfam" id="PF00282">
    <property type="entry name" value="Pyridoxal_deC"/>
    <property type="match status" value="2"/>
</dbReference>
<dbReference type="InterPro" id="IPR015424">
    <property type="entry name" value="PyrdxlP-dep_Trfase"/>
</dbReference>
<reference evidence="8 9" key="1">
    <citation type="journal article" date="2020" name="G3 (Bethesda)">
        <title>Improved Reference Genome for Cyclotella cryptica CCMP332, a Model for Cell Wall Morphogenesis, Salinity Adaptation, and Lipid Production in Diatoms (Bacillariophyta).</title>
        <authorList>
            <person name="Roberts W.R."/>
            <person name="Downey K.M."/>
            <person name="Ruck E.C."/>
            <person name="Traller J.C."/>
            <person name="Alverson A.J."/>
        </authorList>
    </citation>
    <scope>NUCLEOTIDE SEQUENCE [LARGE SCALE GENOMIC DNA]</scope>
    <source>
        <strain evidence="8 9">CCMP332</strain>
    </source>
</reference>
<comment type="cofactor">
    <cofactor evidence="1 6">
        <name>pyridoxal 5'-phosphate</name>
        <dbReference type="ChEBI" id="CHEBI:597326"/>
    </cofactor>
</comment>
<dbReference type="SUPFAM" id="SSF53383">
    <property type="entry name" value="PLP-dependent transferases"/>
    <property type="match status" value="1"/>
</dbReference>
<evidence type="ECO:0000256" key="3">
    <source>
        <dbReference type="ARBA" id="ARBA00022793"/>
    </source>
</evidence>
<dbReference type="PANTHER" id="PTHR45677">
    <property type="entry name" value="GLUTAMATE DECARBOXYLASE-RELATED"/>
    <property type="match status" value="1"/>
</dbReference>
<keyword evidence="9" id="KW-1185">Reference proteome</keyword>